<dbReference type="UniPathway" id="UPA00241">
    <property type="reaction ID" value="UER00356"/>
</dbReference>
<feature type="binding site" evidence="5">
    <location>
        <begin position="12"/>
        <end position="17"/>
    </location>
    <ligand>
        <name>ATP</name>
        <dbReference type="ChEBI" id="CHEBI:30616"/>
    </ligand>
</feature>
<evidence type="ECO:0000256" key="6">
    <source>
        <dbReference type="NCBIfam" id="TIGR00152"/>
    </source>
</evidence>
<dbReference type="HAMAP" id="MF_00376">
    <property type="entry name" value="Dephospho_CoA_kinase"/>
    <property type="match status" value="1"/>
</dbReference>
<evidence type="ECO:0000256" key="1">
    <source>
        <dbReference type="ARBA" id="ARBA00009018"/>
    </source>
</evidence>
<keyword evidence="8" id="KW-1185">Reference proteome</keyword>
<evidence type="ECO:0000256" key="3">
    <source>
        <dbReference type="ARBA" id="ARBA00022840"/>
    </source>
</evidence>
<dbReference type="NCBIfam" id="TIGR00152">
    <property type="entry name" value="dephospho-CoA kinase"/>
    <property type="match status" value="1"/>
</dbReference>
<dbReference type="Gene3D" id="3.40.50.300">
    <property type="entry name" value="P-loop containing nucleotide triphosphate hydrolases"/>
    <property type="match status" value="1"/>
</dbReference>
<dbReference type="KEGG" id="bda:FSZ17_17385"/>
<dbReference type="GO" id="GO:0004140">
    <property type="term" value="F:dephospho-CoA kinase activity"/>
    <property type="evidence" value="ECO:0007669"/>
    <property type="project" value="UniProtKB-UniRule"/>
</dbReference>
<dbReference type="RefSeq" id="WP_057771951.1">
    <property type="nucleotide sequence ID" value="NZ_CP042593.1"/>
</dbReference>
<dbReference type="EC" id="2.7.1.24" evidence="5 6"/>
<dbReference type="SUPFAM" id="SSF52540">
    <property type="entry name" value="P-loop containing nucleoside triphosphate hydrolases"/>
    <property type="match status" value="1"/>
</dbReference>
<reference evidence="8" key="1">
    <citation type="submission" date="2019-08" db="EMBL/GenBank/DDBJ databases">
        <authorList>
            <person name="Zheng X."/>
        </authorList>
    </citation>
    <scope>NUCLEOTIDE SEQUENCE [LARGE SCALE GENOMIC DNA]</scope>
    <source>
        <strain evidence="8">FJAT-25496</strain>
    </source>
</reference>
<organism evidence="7 8">
    <name type="scientific">Cytobacillus dafuensis</name>
    <name type="common">Bacillus dafuensis</name>
    <dbReference type="NCBI Taxonomy" id="1742359"/>
    <lineage>
        <taxon>Bacteria</taxon>
        <taxon>Bacillati</taxon>
        <taxon>Bacillota</taxon>
        <taxon>Bacilli</taxon>
        <taxon>Bacillales</taxon>
        <taxon>Bacillaceae</taxon>
        <taxon>Cytobacillus</taxon>
    </lineage>
</organism>
<protein>
    <recommendedName>
        <fullName evidence="5 6">Dephospho-CoA kinase</fullName>
        <ecNumber evidence="5 6">2.7.1.24</ecNumber>
    </recommendedName>
    <alternativeName>
        <fullName evidence="5">Dephosphocoenzyme A kinase</fullName>
    </alternativeName>
</protein>
<comment type="pathway">
    <text evidence="5">Cofactor biosynthesis; coenzyme A biosynthesis; CoA from (R)-pantothenate: step 5/5.</text>
</comment>
<gene>
    <name evidence="5" type="primary">coaE</name>
    <name evidence="7" type="ORF">FSZ17_17385</name>
</gene>
<dbReference type="EMBL" id="CP042593">
    <property type="protein sequence ID" value="QED48891.1"/>
    <property type="molecule type" value="Genomic_DNA"/>
</dbReference>
<accession>A0A5B8Z7M2</accession>
<dbReference type="AlphaFoldDB" id="A0A5B8Z7M2"/>
<evidence type="ECO:0000313" key="8">
    <source>
        <dbReference type="Proteomes" id="UP000321555"/>
    </source>
</evidence>
<dbReference type="InterPro" id="IPR027417">
    <property type="entry name" value="P-loop_NTPase"/>
</dbReference>
<dbReference type="PANTHER" id="PTHR10695:SF46">
    <property type="entry name" value="BIFUNCTIONAL COENZYME A SYNTHASE-RELATED"/>
    <property type="match status" value="1"/>
</dbReference>
<dbReference type="Pfam" id="PF01121">
    <property type="entry name" value="CoaE"/>
    <property type="match status" value="1"/>
</dbReference>
<keyword evidence="4 5" id="KW-0173">Coenzyme A biosynthesis</keyword>
<proteinExistence type="inferred from homology"/>
<dbReference type="CDD" id="cd02022">
    <property type="entry name" value="DPCK"/>
    <property type="match status" value="1"/>
</dbReference>
<dbReference type="GO" id="GO:0015937">
    <property type="term" value="P:coenzyme A biosynthetic process"/>
    <property type="evidence" value="ECO:0007669"/>
    <property type="project" value="UniProtKB-UniRule"/>
</dbReference>
<dbReference type="PANTHER" id="PTHR10695">
    <property type="entry name" value="DEPHOSPHO-COA KINASE-RELATED"/>
    <property type="match status" value="1"/>
</dbReference>
<dbReference type="GO" id="GO:0005524">
    <property type="term" value="F:ATP binding"/>
    <property type="evidence" value="ECO:0007669"/>
    <property type="project" value="UniProtKB-UniRule"/>
</dbReference>
<evidence type="ECO:0000256" key="2">
    <source>
        <dbReference type="ARBA" id="ARBA00022741"/>
    </source>
</evidence>
<comment type="subcellular location">
    <subcellularLocation>
        <location evidence="5">Cytoplasm</location>
    </subcellularLocation>
</comment>
<dbReference type="STRING" id="1742359.GCA_001439625_02647"/>
<evidence type="ECO:0000313" key="7">
    <source>
        <dbReference type="EMBL" id="QED48891.1"/>
    </source>
</evidence>
<evidence type="ECO:0000256" key="4">
    <source>
        <dbReference type="ARBA" id="ARBA00022993"/>
    </source>
</evidence>
<dbReference type="FunFam" id="3.40.50.300:FF:000485">
    <property type="entry name" value="Dephospho-CoA kinase CAB5"/>
    <property type="match status" value="1"/>
</dbReference>
<keyword evidence="5" id="KW-0963">Cytoplasm</keyword>
<dbReference type="GO" id="GO:0005737">
    <property type="term" value="C:cytoplasm"/>
    <property type="evidence" value="ECO:0007669"/>
    <property type="project" value="UniProtKB-SubCell"/>
</dbReference>
<keyword evidence="5 7" id="KW-0418">Kinase</keyword>
<comment type="catalytic activity">
    <reaction evidence="5">
        <text>3'-dephospho-CoA + ATP = ADP + CoA + H(+)</text>
        <dbReference type="Rhea" id="RHEA:18245"/>
        <dbReference type="ChEBI" id="CHEBI:15378"/>
        <dbReference type="ChEBI" id="CHEBI:30616"/>
        <dbReference type="ChEBI" id="CHEBI:57287"/>
        <dbReference type="ChEBI" id="CHEBI:57328"/>
        <dbReference type="ChEBI" id="CHEBI:456216"/>
        <dbReference type="EC" id="2.7.1.24"/>
    </reaction>
</comment>
<keyword evidence="2 5" id="KW-0547">Nucleotide-binding</keyword>
<evidence type="ECO:0000256" key="5">
    <source>
        <dbReference type="HAMAP-Rule" id="MF_00376"/>
    </source>
</evidence>
<dbReference type="OrthoDB" id="9812943at2"/>
<keyword evidence="5 7" id="KW-0808">Transferase</keyword>
<comment type="similarity">
    <text evidence="1 5">Belongs to the CoaE family.</text>
</comment>
<comment type="function">
    <text evidence="5">Catalyzes the phosphorylation of the 3'-hydroxyl group of dephosphocoenzyme A to form coenzyme A.</text>
</comment>
<name>A0A5B8Z7M2_CYTDA</name>
<dbReference type="InterPro" id="IPR001977">
    <property type="entry name" value="Depp_CoAkinase"/>
</dbReference>
<dbReference type="PROSITE" id="PS51219">
    <property type="entry name" value="DPCK"/>
    <property type="match status" value="1"/>
</dbReference>
<sequence length="203" mass="22773">MSIIVGLTGGIASGKSTVSSLLIEKGITVIDADLEARLAVEKGEEAYEEIIAHFGDQILLEDRSIDRGKLGSIIFHNESQRLKLNNIVHPAVRKRMLGKRDQAVASGEKLVILDIPLLFESKLTYMVDKTILVFVDEYTQMERLMKRNQLSKEEALARINSQMLLKDKIQLADAVIDNNGTIKETEQQLMEILNKWNALKKGL</sequence>
<dbReference type="Proteomes" id="UP000321555">
    <property type="component" value="Chromosome"/>
</dbReference>
<keyword evidence="3 5" id="KW-0067">ATP-binding</keyword>